<evidence type="ECO:0000256" key="12">
    <source>
        <dbReference type="ARBA" id="ARBA00023239"/>
    </source>
</evidence>
<feature type="binding site" description="in other chain" evidence="15">
    <location>
        <begin position="107"/>
        <end position="108"/>
    </location>
    <ligand>
        <name>beta-D-fructose 1,6-bisphosphate</name>
        <dbReference type="ChEBI" id="CHEBI:32966"/>
        <note>ligand shared between dimeric partners</note>
    </ligand>
</feature>
<evidence type="ECO:0000256" key="7">
    <source>
        <dbReference type="ARBA" id="ARBA00018635"/>
    </source>
</evidence>
<evidence type="ECO:0000256" key="5">
    <source>
        <dbReference type="ARBA" id="ARBA00011820"/>
    </source>
</evidence>
<dbReference type="STRING" id="227598.APY94_11440"/>
<feature type="binding site" description="in other chain" evidence="15">
    <location>
        <position position="94"/>
    </location>
    <ligand>
        <name>beta-D-fructose 1,6-bisphosphate</name>
        <dbReference type="ChEBI" id="CHEBI:32966"/>
        <note>ligand shared between dimeric partners</note>
    </ligand>
</feature>
<feature type="binding site" description="in other chain" evidence="15">
    <location>
        <position position="274"/>
    </location>
    <ligand>
        <name>beta-D-fructose 1,6-bisphosphate</name>
        <dbReference type="ChEBI" id="CHEBI:32966"/>
        <note>ligand shared between dimeric partners</note>
    </ligand>
</feature>
<keyword evidence="17" id="KW-1185">Reference proteome</keyword>
<keyword evidence="11 15" id="KW-0460">Magnesium</keyword>
<dbReference type="InterPro" id="IPR036076">
    <property type="entry name" value="FBPase_V_sf"/>
</dbReference>
<dbReference type="SUPFAM" id="SSF111249">
    <property type="entry name" value="Sulfolobus fructose-1,6-bisphosphatase-like"/>
    <property type="match status" value="1"/>
</dbReference>
<keyword evidence="14 15" id="KW-0119">Carbohydrate metabolism</keyword>
<evidence type="ECO:0000256" key="14">
    <source>
        <dbReference type="ARBA" id="ARBA00023277"/>
    </source>
</evidence>
<keyword evidence="10 15" id="KW-0378">Hydrolase</keyword>
<sequence>MAVGEKITLSVIKADIGGWPGHSRVHPQLVETAEEVLSKAVEDGTIIDFYVATCGDDLQLIMTHRKGVDSSEIHGLTWKAFEEATKVAKELGLYGAGQDLLKDAFSGNIRGMGPGIAEMEITIRKSEPVVTFHMDKTEPGAFNLPIFRMFADPFNTAGLVIDPNMHMGFRFEVWDIKEHKRVILNTPEEVYDLLALIGAKSRYVIKRVFPKEGHKIAKDEPVAVVSTEKLYEIAGEYIGKDDPVAIVRAQSGLPALGEVLEPFAFPHLVSGWMRGSHNGPVMPVAMHQANPTRFDGPPRVVALGWQISPEGKLVGPVDLFDDPAFDGARQKAVEIAEYMRRHGPFEPHRLPMEDMEYTTLPGVLKRLEERFKKIE</sequence>
<dbReference type="GO" id="GO:0004332">
    <property type="term" value="F:fructose-bisphosphate aldolase activity"/>
    <property type="evidence" value="ECO:0007669"/>
    <property type="project" value="UniProtKB-UniRule"/>
</dbReference>
<gene>
    <name evidence="15" type="primary">fbp</name>
    <name evidence="16" type="ORF">APY94_11440</name>
</gene>
<reference evidence="16 17" key="1">
    <citation type="submission" date="2015-10" db="EMBL/GenBank/DDBJ databases">
        <title>Draft genome sequence of Thermococcus celericrescens strain DSM 17994.</title>
        <authorList>
            <person name="Hong S.-J."/>
            <person name="Park C.-E."/>
            <person name="Shin J.-H."/>
        </authorList>
    </citation>
    <scope>NUCLEOTIDE SEQUENCE [LARGE SCALE GENOMIC DNA]</scope>
    <source>
        <strain evidence="16 17">DSM 17994</strain>
    </source>
</reference>
<dbReference type="EC" id="3.1.3.11" evidence="6 15"/>
<comment type="pathway">
    <text evidence="3 15">Carbohydrate biosynthesis; gluconeogenesis.</text>
</comment>
<feature type="binding site" evidence="15">
    <location>
        <position position="242"/>
    </location>
    <ligand>
        <name>Mg(2+)</name>
        <dbReference type="ChEBI" id="CHEBI:18420"/>
        <label>2</label>
    </ligand>
</feature>
<dbReference type="UniPathway" id="UPA00138"/>
<evidence type="ECO:0000256" key="3">
    <source>
        <dbReference type="ARBA" id="ARBA00004742"/>
    </source>
</evidence>
<evidence type="ECO:0000256" key="2">
    <source>
        <dbReference type="ARBA" id="ARBA00001946"/>
    </source>
</evidence>
<dbReference type="InterPro" id="IPR002803">
    <property type="entry name" value="FBPase_V"/>
</dbReference>
<comment type="cofactor">
    <cofactor evidence="2 15">
        <name>Mg(2+)</name>
        <dbReference type="ChEBI" id="CHEBI:18420"/>
    </cofactor>
</comment>
<feature type="binding site" evidence="15">
    <location>
        <position position="295"/>
    </location>
    <ligand>
        <name>dihydroxyacetone phosphate</name>
        <dbReference type="ChEBI" id="CHEBI:57642"/>
    </ligand>
</feature>
<feature type="binding site" evidence="15">
    <location>
        <position position="136"/>
    </location>
    <ligand>
        <name>dihydroxyacetone phosphate</name>
        <dbReference type="ChEBI" id="CHEBI:57642"/>
    </ligand>
</feature>
<dbReference type="HAMAP" id="MF_02067">
    <property type="entry name" value="FBP_aldolase_phosphatase"/>
    <property type="match status" value="1"/>
</dbReference>
<comment type="caution">
    <text evidence="16">The sequence shown here is derived from an EMBL/GenBank/DDBJ whole genome shotgun (WGS) entry which is preliminary data.</text>
</comment>
<dbReference type="Proteomes" id="UP000053462">
    <property type="component" value="Unassembled WGS sequence"/>
</dbReference>
<feature type="binding site" evidence="15">
    <location>
        <position position="241"/>
    </location>
    <ligand>
        <name>Mg(2+)</name>
        <dbReference type="ChEBI" id="CHEBI:18420"/>
        <label>3</label>
    </ligand>
</feature>
<keyword evidence="13 15" id="KW-0704">Schiff base</keyword>
<feature type="binding site" description="in other chain" evidence="15">
    <location>
        <position position="295"/>
    </location>
    <ligand>
        <name>beta-D-fructose 1,6-bisphosphate</name>
        <dbReference type="ChEBI" id="CHEBI:32966"/>
        <note>ligand shared between dimeric partners</note>
    </ligand>
</feature>
<feature type="binding site" evidence="15">
    <location>
        <position position="56"/>
    </location>
    <ligand>
        <name>Mg(2+)</name>
        <dbReference type="ChEBI" id="CHEBI:18420"/>
        <label>1</label>
    </ligand>
</feature>
<evidence type="ECO:0000256" key="6">
    <source>
        <dbReference type="ARBA" id="ARBA00013093"/>
    </source>
</evidence>
<feature type="binding site" evidence="15">
    <location>
        <position position="240"/>
    </location>
    <ligand>
        <name>Mg(2+)</name>
        <dbReference type="ChEBI" id="CHEBI:18420"/>
        <label>3</label>
    </ligand>
</feature>
<comment type="subunit">
    <text evidence="5 15">Homooctamer; dimer of tetramers.</text>
</comment>
<dbReference type="RefSeq" id="WP_058939756.1">
    <property type="nucleotide sequence ID" value="NZ_LLYW01000044.1"/>
</dbReference>
<protein>
    <recommendedName>
        <fullName evidence="7 15">Fructose-1,6-bisphosphate aldolase/phosphatase</fullName>
        <shortName evidence="15">FBP A/P</shortName>
        <shortName evidence="15">FBP aldolase/phosphatase</shortName>
        <ecNumber evidence="6 15">3.1.3.11</ecNumber>
        <ecNumber evidence="15">4.1.2.13</ecNumber>
    </recommendedName>
</protein>
<keyword evidence="9 15" id="KW-0479">Metal-binding</keyword>
<feature type="binding site" evidence="15">
    <location>
        <position position="242"/>
    </location>
    <ligand>
        <name>Mg(2+)</name>
        <dbReference type="ChEBI" id="CHEBI:18420"/>
        <label>3</label>
    </ligand>
</feature>
<dbReference type="GO" id="GO:0006094">
    <property type="term" value="P:gluconeogenesis"/>
    <property type="evidence" value="ECO:0007669"/>
    <property type="project" value="UniProtKB-UniRule"/>
</dbReference>
<keyword evidence="12 15" id="KW-0456">Lyase</keyword>
<dbReference type="NCBIfam" id="NF041126">
    <property type="entry name" value="FBP_aldo_phos"/>
    <property type="match status" value="1"/>
</dbReference>
<feature type="binding site" evidence="15">
    <location>
        <position position="56"/>
    </location>
    <ligand>
        <name>Mg(2+)</name>
        <dbReference type="ChEBI" id="CHEBI:18420"/>
        <label>2</label>
    </ligand>
</feature>
<feature type="active site" description="Proton donor/acceptor; for FBP aldolase activity" evidence="15">
    <location>
        <position position="237"/>
    </location>
</feature>
<comment type="similarity">
    <text evidence="4 15">Belongs to the FBP aldolase/phosphatase family.</text>
</comment>
<evidence type="ECO:0000256" key="1">
    <source>
        <dbReference type="ARBA" id="ARBA00001273"/>
    </source>
</evidence>
<feature type="binding site" evidence="15">
    <location>
        <position position="57"/>
    </location>
    <ligand>
        <name>Mg(2+)</name>
        <dbReference type="ChEBI" id="CHEBI:18420"/>
        <label>2</label>
    </ligand>
</feature>
<feature type="binding site" evidence="15">
    <location>
        <begin position="250"/>
        <end position="251"/>
    </location>
    <ligand>
        <name>beta-D-fructose 1,6-bisphosphate</name>
        <dbReference type="ChEBI" id="CHEBI:32966"/>
        <note>ligand shared between dimeric partners</note>
    </ligand>
</feature>
<dbReference type="AlphaFoldDB" id="A0A124EB08"/>
<comment type="catalytic activity">
    <reaction evidence="15">
        <text>beta-D-fructose 1,6-bisphosphate = D-glyceraldehyde 3-phosphate + dihydroxyacetone phosphate</text>
        <dbReference type="Rhea" id="RHEA:14729"/>
        <dbReference type="ChEBI" id="CHEBI:32966"/>
        <dbReference type="ChEBI" id="CHEBI:57642"/>
        <dbReference type="ChEBI" id="CHEBI:59776"/>
        <dbReference type="EC" id="4.1.2.13"/>
    </reaction>
</comment>
<evidence type="ECO:0000313" key="17">
    <source>
        <dbReference type="Proteomes" id="UP000053462"/>
    </source>
</evidence>
<feature type="binding site" evidence="15">
    <location>
        <position position="274"/>
    </location>
    <ligand>
        <name>dihydroxyacetone phosphate</name>
        <dbReference type="ChEBI" id="CHEBI:57642"/>
    </ligand>
</feature>
<evidence type="ECO:0000256" key="9">
    <source>
        <dbReference type="ARBA" id="ARBA00022723"/>
    </source>
</evidence>
<dbReference type="GO" id="GO:0000287">
    <property type="term" value="F:magnesium ion binding"/>
    <property type="evidence" value="ECO:0007669"/>
    <property type="project" value="UniProtKB-UniRule"/>
</dbReference>
<dbReference type="PANTHER" id="PTHR38341">
    <property type="entry name" value="FRUCTOSE-1,6-BISPHOSPHATE ALDOLASE/PHOSPHATASE"/>
    <property type="match status" value="1"/>
</dbReference>
<feature type="active site" description="Proton acceptor; for FBP phosphatase activity" evidence="15">
    <location>
        <position position="15"/>
    </location>
</feature>
<comment type="catalytic activity">
    <reaction evidence="1 15">
        <text>beta-D-fructose 1,6-bisphosphate + H2O = beta-D-fructose 6-phosphate + phosphate</text>
        <dbReference type="Rhea" id="RHEA:11064"/>
        <dbReference type="ChEBI" id="CHEBI:15377"/>
        <dbReference type="ChEBI" id="CHEBI:32966"/>
        <dbReference type="ChEBI" id="CHEBI:43474"/>
        <dbReference type="ChEBI" id="CHEBI:57634"/>
        <dbReference type="EC" id="3.1.3.11"/>
    </reaction>
</comment>
<keyword evidence="8 15" id="KW-0312">Gluconeogenesis</keyword>
<comment type="domain">
    <text evidence="15">Consists of a single catalytic domain, but remodels its active-site architecture via a large structural change to exhibit dual activities.</text>
</comment>
<feature type="binding site" description="in other chain" evidence="15">
    <location>
        <position position="22"/>
    </location>
    <ligand>
        <name>beta-D-fructose 1,6-bisphosphate</name>
        <dbReference type="ChEBI" id="CHEBI:32966"/>
        <note>ligand shared between dimeric partners</note>
    </ligand>
</feature>
<feature type="binding site" description="in other chain" evidence="15">
    <location>
        <position position="357"/>
    </location>
    <ligand>
        <name>beta-D-fructose 1,6-bisphosphate</name>
        <dbReference type="ChEBI" id="CHEBI:32966"/>
        <note>ligand shared between dimeric partners</note>
    </ligand>
</feature>
<evidence type="ECO:0000256" key="8">
    <source>
        <dbReference type="ARBA" id="ARBA00022432"/>
    </source>
</evidence>
<evidence type="ECO:0000256" key="11">
    <source>
        <dbReference type="ARBA" id="ARBA00022842"/>
    </source>
</evidence>
<evidence type="ECO:0000256" key="15">
    <source>
        <dbReference type="HAMAP-Rule" id="MF_02067"/>
    </source>
</evidence>
<dbReference type="Pfam" id="PF01950">
    <property type="entry name" value="FBPase_3"/>
    <property type="match status" value="1"/>
</dbReference>
<dbReference type="PIRSF" id="PIRSF015647">
    <property type="entry name" value="FBPtase_archl"/>
    <property type="match status" value="1"/>
</dbReference>
<feature type="binding site" evidence="15">
    <location>
        <position position="135"/>
    </location>
    <ligand>
        <name>Mg(2+)</name>
        <dbReference type="ChEBI" id="CHEBI:18420"/>
        <label>2</label>
    </ligand>
</feature>
<feature type="binding site" evidence="15">
    <location>
        <position position="22"/>
    </location>
    <ligand>
        <name>dihydroxyacetone phosphate</name>
        <dbReference type="ChEBI" id="CHEBI:57642"/>
    </ligand>
</feature>
<feature type="binding site" evidence="15">
    <location>
        <position position="98"/>
    </location>
    <ligand>
        <name>Mg(2+)</name>
        <dbReference type="ChEBI" id="CHEBI:18420"/>
        <label>1</label>
    </ligand>
</feature>
<dbReference type="EC" id="4.1.2.13" evidence="15"/>
<feature type="active site" description="Schiff-base intermediate with DHAP; for FBP aldolase activity" evidence="15">
    <location>
        <position position="240"/>
    </location>
</feature>
<evidence type="ECO:0000256" key="13">
    <source>
        <dbReference type="ARBA" id="ARBA00023270"/>
    </source>
</evidence>
<dbReference type="PANTHER" id="PTHR38341:SF1">
    <property type="entry name" value="FRUCTOSE-1,6-BISPHOSPHATE ALDOLASE_PHOSPHATASE"/>
    <property type="match status" value="1"/>
</dbReference>
<evidence type="ECO:0000313" key="16">
    <source>
        <dbReference type="EMBL" id="KUH31927.1"/>
    </source>
</evidence>
<accession>A0A124EB08</accession>
<dbReference type="GO" id="GO:0042132">
    <property type="term" value="F:fructose 1,6-bisphosphate 1-phosphatase activity"/>
    <property type="evidence" value="ECO:0007669"/>
    <property type="project" value="UniProtKB-UniRule"/>
</dbReference>
<name>A0A124EB08_9EURY</name>
<dbReference type="EMBL" id="LLYW01000044">
    <property type="protein sequence ID" value="KUH31927.1"/>
    <property type="molecule type" value="Genomic_DNA"/>
</dbReference>
<feature type="binding site" evidence="15">
    <location>
        <position position="241"/>
    </location>
    <ligand>
        <name>Mg(2+)</name>
        <dbReference type="ChEBI" id="CHEBI:18420"/>
        <label>4</label>
    </ligand>
</feature>
<proteinExistence type="inferred from homology"/>
<evidence type="ECO:0000256" key="4">
    <source>
        <dbReference type="ARBA" id="ARBA00010693"/>
    </source>
</evidence>
<feature type="binding site" evidence="15">
    <location>
        <position position="22"/>
    </location>
    <ligand>
        <name>Mg(2+)</name>
        <dbReference type="ChEBI" id="CHEBI:18420"/>
        <label>1</label>
    </ligand>
</feature>
<dbReference type="OrthoDB" id="5829at2157"/>
<feature type="binding site" evidence="15">
    <location>
        <position position="15"/>
    </location>
    <ligand>
        <name>Mg(2+)</name>
        <dbReference type="ChEBI" id="CHEBI:18420"/>
        <label>1</label>
    </ligand>
</feature>
<feature type="binding site" description="in other chain" evidence="15">
    <location>
        <position position="136"/>
    </location>
    <ligand>
        <name>beta-D-fructose 1,6-bisphosphate</name>
        <dbReference type="ChEBI" id="CHEBI:32966"/>
        <note>ligand shared between dimeric partners</note>
    </ligand>
</feature>
<comment type="function">
    <text evidence="15">Catalyzes two subsequent steps in gluconeogenesis: the aldol condensation of dihydroxyacetone phosphate (DHAP) and glyceraldehyde-3-phosphate (GA3P) to fructose-1,6-bisphosphate (FBP), and the dephosphorylation of FBP to fructose-6-phosphate (F6P).</text>
</comment>
<evidence type="ECO:0000256" key="10">
    <source>
        <dbReference type="ARBA" id="ARBA00022801"/>
    </source>
</evidence>
<organism evidence="16 17">
    <name type="scientific">Thermococcus celericrescens</name>
    <dbReference type="NCBI Taxonomy" id="227598"/>
    <lineage>
        <taxon>Archaea</taxon>
        <taxon>Methanobacteriati</taxon>
        <taxon>Methanobacteriota</taxon>
        <taxon>Thermococci</taxon>
        <taxon>Thermococcales</taxon>
        <taxon>Thermococcaceae</taxon>
        <taxon>Thermococcus</taxon>
    </lineage>
</organism>